<dbReference type="EC" id="1.14.-.-" evidence="2"/>
<dbReference type="EMBL" id="JBHXKZ010000068">
    <property type="protein sequence ID" value="MFD4828213.1"/>
    <property type="molecule type" value="Genomic_DNA"/>
</dbReference>
<gene>
    <name evidence="2" type="ORF">ACFWOQ_37175</name>
</gene>
<dbReference type="InterPro" id="IPR007138">
    <property type="entry name" value="ABM_dom"/>
</dbReference>
<keyword evidence="3" id="KW-1185">Reference proteome</keyword>
<dbReference type="PROSITE" id="PS51725">
    <property type="entry name" value="ABM"/>
    <property type="match status" value="1"/>
</dbReference>
<dbReference type="Pfam" id="PF03992">
    <property type="entry name" value="ABM"/>
    <property type="match status" value="1"/>
</dbReference>
<dbReference type="GO" id="GO:0004497">
    <property type="term" value="F:monooxygenase activity"/>
    <property type="evidence" value="ECO:0007669"/>
    <property type="project" value="UniProtKB-KW"/>
</dbReference>
<dbReference type="SUPFAM" id="SSF54909">
    <property type="entry name" value="Dimeric alpha+beta barrel"/>
    <property type="match status" value="1"/>
</dbReference>
<name>A0ABW6FCF5_9ACTN</name>
<organism evidence="2 3">
    <name type="scientific">Streptomyces rubiginosohelvolus</name>
    <dbReference type="NCBI Taxonomy" id="67362"/>
    <lineage>
        <taxon>Bacteria</taxon>
        <taxon>Bacillati</taxon>
        <taxon>Actinomycetota</taxon>
        <taxon>Actinomycetes</taxon>
        <taxon>Kitasatosporales</taxon>
        <taxon>Streptomycetaceae</taxon>
        <taxon>Streptomyces</taxon>
    </lineage>
</organism>
<comment type="caution">
    <text evidence="2">The sequence shown here is derived from an EMBL/GenBank/DDBJ whole genome shotgun (WGS) entry which is preliminary data.</text>
</comment>
<evidence type="ECO:0000313" key="3">
    <source>
        <dbReference type="Proteomes" id="UP001598352"/>
    </source>
</evidence>
<protein>
    <submittedName>
        <fullName evidence="2">Antibiotic biosynthesis monooxygenase family protein</fullName>
        <ecNumber evidence="2">1.14.-.-</ecNumber>
    </submittedName>
</protein>
<feature type="domain" description="ABM" evidence="1">
    <location>
        <begin position="11"/>
        <end position="98"/>
    </location>
</feature>
<dbReference type="RefSeq" id="WP_382778157.1">
    <property type="nucleotide sequence ID" value="NZ_JBHXED010000031.1"/>
</dbReference>
<keyword evidence="2" id="KW-0560">Oxidoreductase</keyword>
<dbReference type="InterPro" id="IPR011008">
    <property type="entry name" value="Dimeric_a/b-barrel"/>
</dbReference>
<dbReference type="Proteomes" id="UP001598352">
    <property type="component" value="Unassembled WGS sequence"/>
</dbReference>
<reference evidence="2 3" key="1">
    <citation type="submission" date="2024-09" db="EMBL/GenBank/DDBJ databases">
        <title>The Natural Products Discovery Center: Release of the First 8490 Sequenced Strains for Exploring Actinobacteria Biosynthetic Diversity.</title>
        <authorList>
            <person name="Kalkreuter E."/>
            <person name="Kautsar S.A."/>
            <person name="Yang D."/>
            <person name="Bader C.D."/>
            <person name="Teijaro C.N."/>
            <person name="Fluegel L."/>
            <person name="Davis C.M."/>
            <person name="Simpson J.R."/>
            <person name="Lauterbach L."/>
            <person name="Steele A.D."/>
            <person name="Gui C."/>
            <person name="Meng S."/>
            <person name="Li G."/>
            <person name="Viehrig K."/>
            <person name="Ye F."/>
            <person name="Su P."/>
            <person name="Kiefer A.F."/>
            <person name="Nichols A."/>
            <person name="Cepeda A.J."/>
            <person name="Yan W."/>
            <person name="Fan B."/>
            <person name="Jiang Y."/>
            <person name="Adhikari A."/>
            <person name="Zheng C.-J."/>
            <person name="Schuster L."/>
            <person name="Cowan T.M."/>
            <person name="Smanski M.J."/>
            <person name="Chevrette M.G."/>
            <person name="De Carvalho L.P.S."/>
            <person name="Shen B."/>
        </authorList>
    </citation>
    <scope>NUCLEOTIDE SEQUENCE [LARGE SCALE GENOMIC DNA]</scope>
    <source>
        <strain evidence="2 3">NPDC058428</strain>
    </source>
</reference>
<evidence type="ECO:0000313" key="2">
    <source>
        <dbReference type="EMBL" id="MFD4828213.1"/>
    </source>
</evidence>
<sequence length="108" mass="12389">MAQQDTPQPQVTFVNRFTVSGNPQEFEDAFARIAAFMKEQPGIIGYTLSQDVKDPQRYVNIARWEHAGALRAAVGHPDFQTHVKELRQLAQSESELYAERHRYLDRTA</sequence>
<evidence type="ECO:0000259" key="1">
    <source>
        <dbReference type="PROSITE" id="PS51725"/>
    </source>
</evidence>
<proteinExistence type="predicted"/>
<dbReference type="Gene3D" id="3.30.70.100">
    <property type="match status" value="1"/>
</dbReference>
<keyword evidence="2" id="KW-0503">Monooxygenase</keyword>
<accession>A0ABW6FCF5</accession>